<comment type="caution">
    <text evidence="10">The sequence shown here is derived from an EMBL/GenBank/DDBJ whole genome shotgun (WGS) entry which is preliminary data.</text>
</comment>
<evidence type="ECO:0000256" key="6">
    <source>
        <dbReference type="RuleBase" id="RU362125"/>
    </source>
</evidence>
<dbReference type="RefSeq" id="WP_160903643.1">
    <property type="nucleotide sequence ID" value="NZ_CP102850.1"/>
</dbReference>
<feature type="domain" description="Acyl-CoA oxidase/dehydrogenase middle" evidence="8">
    <location>
        <begin position="140"/>
        <end position="196"/>
    </location>
</feature>
<dbReference type="SUPFAM" id="SSF47203">
    <property type="entry name" value="Acyl-CoA dehydrogenase C-terminal domain-like"/>
    <property type="match status" value="1"/>
</dbReference>
<dbReference type="Pfam" id="PF00441">
    <property type="entry name" value="Acyl-CoA_dh_1"/>
    <property type="match status" value="1"/>
</dbReference>
<protein>
    <submittedName>
        <fullName evidence="10">Acyl-CoA dehydrogenase</fullName>
    </submittedName>
</protein>
<dbReference type="CDD" id="cd00567">
    <property type="entry name" value="ACAD"/>
    <property type="match status" value="1"/>
</dbReference>
<dbReference type="InterPro" id="IPR036250">
    <property type="entry name" value="AcylCo_DH-like_C"/>
</dbReference>
<proteinExistence type="inferred from homology"/>
<evidence type="ECO:0000256" key="4">
    <source>
        <dbReference type="ARBA" id="ARBA00022827"/>
    </source>
</evidence>
<dbReference type="GO" id="GO:0003995">
    <property type="term" value="F:acyl-CoA dehydrogenase activity"/>
    <property type="evidence" value="ECO:0007669"/>
    <property type="project" value="TreeGrafter"/>
</dbReference>
<evidence type="ECO:0000313" key="10">
    <source>
        <dbReference type="EMBL" id="MXP23489.1"/>
    </source>
</evidence>
<dbReference type="InterPro" id="IPR009100">
    <property type="entry name" value="AcylCoA_DH/oxidase_NM_dom_sf"/>
</dbReference>
<keyword evidence="5 6" id="KW-0560">Oxidoreductase</keyword>
<dbReference type="InterPro" id="IPR009075">
    <property type="entry name" value="AcylCo_DH/oxidase_C"/>
</dbReference>
<comment type="similarity">
    <text evidence="2 6">Belongs to the acyl-CoA dehydrogenase family.</text>
</comment>
<dbReference type="AlphaFoldDB" id="A0A6L7GU01"/>
<dbReference type="PANTHER" id="PTHR43884">
    <property type="entry name" value="ACYL-COA DEHYDROGENASE"/>
    <property type="match status" value="1"/>
</dbReference>
<accession>A0A6L7GU01</accession>
<sequence>MSLTPSPEREELRSVVRKFMATHSDESQVRRQMDLGEGYDTAVWRKMAEQLGVQSLMIPEEYGGAGFGFGELAIVLEEAGRALLCAPLMSTAVLATSALLYSNDETAAKDHLPGIAEGTTVATVAIIEDGGNWAEDGITLQAKATDDGWHLTGVKPYVLDGTDAGLIIVAARTESGVSLFLVDAGAPGFTATNLSTLDLTRRQARLEFSDTPARLLGTDGSGWEVLEKVLRVAAIALACEQVGGSAQVLETTVEYAKTREQFGRQIGSFQAVKHKLADMLVELESSRSAAYFATAALESDSDDSSVAASIAKSYCSTAFYDIAAESIQLHGGIGFTWEHTAHMYFKRARGSHSLFGTPAYHRALIAAQLGV</sequence>
<dbReference type="Gene3D" id="1.10.540.10">
    <property type="entry name" value="Acyl-CoA dehydrogenase/oxidase, N-terminal domain"/>
    <property type="match status" value="1"/>
</dbReference>
<dbReference type="InterPro" id="IPR013786">
    <property type="entry name" value="AcylCoA_DH/ox_N"/>
</dbReference>
<evidence type="ECO:0000259" key="9">
    <source>
        <dbReference type="Pfam" id="PF02771"/>
    </source>
</evidence>
<keyword evidence="3 6" id="KW-0285">Flavoprotein</keyword>
<evidence type="ECO:0000259" key="8">
    <source>
        <dbReference type="Pfam" id="PF02770"/>
    </source>
</evidence>
<dbReference type="PANTHER" id="PTHR43884:SF20">
    <property type="entry name" value="ACYL-COA DEHYDROGENASE FADE28"/>
    <property type="match status" value="1"/>
</dbReference>
<evidence type="ECO:0000259" key="7">
    <source>
        <dbReference type="Pfam" id="PF00441"/>
    </source>
</evidence>
<dbReference type="Pfam" id="PF02770">
    <property type="entry name" value="Acyl-CoA_dh_M"/>
    <property type="match status" value="1"/>
</dbReference>
<evidence type="ECO:0000256" key="2">
    <source>
        <dbReference type="ARBA" id="ARBA00009347"/>
    </source>
</evidence>
<reference evidence="10 11" key="1">
    <citation type="submission" date="2019-11" db="EMBL/GenBank/DDBJ databases">
        <title>Gordonia sp. nov., a novel actinobacterium isolated from mangrove soil in Hainan.</title>
        <authorList>
            <person name="Huang X."/>
            <person name="Xie Y."/>
            <person name="Chu X."/>
            <person name="Xiao K."/>
        </authorList>
    </citation>
    <scope>NUCLEOTIDE SEQUENCE [LARGE SCALE GENOMIC DNA]</scope>
    <source>
        <strain evidence="10 11">HNM0687</strain>
    </source>
</reference>
<dbReference type="EMBL" id="WMBR01000005">
    <property type="protein sequence ID" value="MXP23489.1"/>
    <property type="molecule type" value="Genomic_DNA"/>
</dbReference>
<gene>
    <name evidence="10" type="ORF">GIY30_19295</name>
</gene>
<evidence type="ECO:0000256" key="5">
    <source>
        <dbReference type="ARBA" id="ARBA00023002"/>
    </source>
</evidence>
<dbReference type="Pfam" id="PF02771">
    <property type="entry name" value="Acyl-CoA_dh_N"/>
    <property type="match status" value="1"/>
</dbReference>
<organism evidence="10 11">
    <name type="scientific">Gordonia mangrovi</name>
    <dbReference type="NCBI Taxonomy" id="2665643"/>
    <lineage>
        <taxon>Bacteria</taxon>
        <taxon>Bacillati</taxon>
        <taxon>Actinomycetota</taxon>
        <taxon>Actinomycetes</taxon>
        <taxon>Mycobacteriales</taxon>
        <taxon>Gordoniaceae</taxon>
        <taxon>Gordonia</taxon>
    </lineage>
</organism>
<name>A0A6L7GU01_9ACTN</name>
<dbReference type="InterPro" id="IPR006091">
    <property type="entry name" value="Acyl-CoA_Oxase/DH_mid-dom"/>
</dbReference>
<evidence type="ECO:0000313" key="11">
    <source>
        <dbReference type="Proteomes" id="UP000475545"/>
    </source>
</evidence>
<evidence type="ECO:0000256" key="3">
    <source>
        <dbReference type="ARBA" id="ARBA00022630"/>
    </source>
</evidence>
<keyword evidence="11" id="KW-1185">Reference proteome</keyword>
<dbReference type="InterPro" id="IPR046373">
    <property type="entry name" value="Acyl-CoA_Oxase/DH_mid-dom_sf"/>
</dbReference>
<dbReference type="Gene3D" id="1.20.140.10">
    <property type="entry name" value="Butyryl-CoA Dehydrogenase, subunit A, domain 3"/>
    <property type="match status" value="1"/>
</dbReference>
<dbReference type="Gene3D" id="2.40.110.10">
    <property type="entry name" value="Butyryl-CoA Dehydrogenase, subunit A, domain 2"/>
    <property type="match status" value="1"/>
</dbReference>
<keyword evidence="4 6" id="KW-0274">FAD</keyword>
<feature type="domain" description="Acyl-CoA dehydrogenase/oxidase C-terminal" evidence="7">
    <location>
        <begin position="220"/>
        <end position="369"/>
    </location>
</feature>
<dbReference type="InterPro" id="IPR037069">
    <property type="entry name" value="AcylCoA_DH/ox_N_sf"/>
</dbReference>
<dbReference type="GO" id="GO:0050660">
    <property type="term" value="F:flavin adenine dinucleotide binding"/>
    <property type="evidence" value="ECO:0007669"/>
    <property type="project" value="InterPro"/>
</dbReference>
<comment type="cofactor">
    <cofactor evidence="1 6">
        <name>FAD</name>
        <dbReference type="ChEBI" id="CHEBI:57692"/>
    </cofactor>
</comment>
<dbReference type="SUPFAM" id="SSF56645">
    <property type="entry name" value="Acyl-CoA dehydrogenase NM domain-like"/>
    <property type="match status" value="1"/>
</dbReference>
<feature type="domain" description="Acyl-CoA dehydrogenase/oxidase N-terminal" evidence="9">
    <location>
        <begin position="6"/>
        <end position="118"/>
    </location>
</feature>
<evidence type="ECO:0000256" key="1">
    <source>
        <dbReference type="ARBA" id="ARBA00001974"/>
    </source>
</evidence>
<dbReference type="Proteomes" id="UP000475545">
    <property type="component" value="Unassembled WGS sequence"/>
</dbReference>